<dbReference type="RefSeq" id="WP_102211774.1">
    <property type="nucleotide sequence ID" value="NZ_PNHF01000001.1"/>
</dbReference>
<feature type="transmembrane region" description="Helical" evidence="1">
    <location>
        <begin position="76"/>
        <end position="96"/>
    </location>
</feature>
<dbReference type="AlphaFoldDB" id="A0A2N6T293"/>
<sequence>MASFLIVLALGILATARITRFVTMDKLSEPIRAKIIDRIGHEHLIVYGLHCYMCSSIWIAAAITPPVWFLTHASDILGITAWLGLPLAWLTTAYLASLTIQKEAN</sequence>
<organism evidence="2 3">
    <name type="scientific">Corynebacterium xerosis</name>
    <dbReference type="NCBI Taxonomy" id="1725"/>
    <lineage>
        <taxon>Bacteria</taxon>
        <taxon>Bacillati</taxon>
        <taxon>Actinomycetota</taxon>
        <taxon>Actinomycetes</taxon>
        <taxon>Mycobacteriales</taxon>
        <taxon>Corynebacteriaceae</taxon>
        <taxon>Corynebacterium</taxon>
    </lineage>
</organism>
<feature type="transmembrane region" description="Helical" evidence="1">
    <location>
        <begin position="44"/>
        <end position="64"/>
    </location>
</feature>
<keyword evidence="1" id="KW-0812">Transmembrane</keyword>
<evidence type="ECO:0000313" key="3">
    <source>
        <dbReference type="Proteomes" id="UP000235363"/>
    </source>
</evidence>
<evidence type="ECO:0008006" key="4">
    <source>
        <dbReference type="Google" id="ProtNLM"/>
    </source>
</evidence>
<protein>
    <recommendedName>
        <fullName evidence="4">DUF1360 domain-containing protein</fullName>
    </recommendedName>
</protein>
<gene>
    <name evidence="2" type="ORF">CJ204_00925</name>
</gene>
<keyword evidence="1" id="KW-1133">Transmembrane helix</keyword>
<evidence type="ECO:0000313" key="2">
    <source>
        <dbReference type="EMBL" id="PMC63415.1"/>
    </source>
</evidence>
<evidence type="ECO:0000256" key="1">
    <source>
        <dbReference type="SAM" id="Phobius"/>
    </source>
</evidence>
<keyword evidence="1" id="KW-0472">Membrane</keyword>
<proteinExistence type="predicted"/>
<dbReference type="EMBL" id="PNHF01000001">
    <property type="protein sequence ID" value="PMC63415.1"/>
    <property type="molecule type" value="Genomic_DNA"/>
</dbReference>
<dbReference type="Proteomes" id="UP000235363">
    <property type="component" value="Unassembled WGS sequence"/>
</dbReference>
<name>A0A2N6T293_9CORY</name>
<comment type="caution">
    <text evidence="2">The sequence shown here is derived from an EMBL/GenBank/DDBJ whole genome shotgun (WGS) entry which is preliminary data.</text>
</comment>
<reference evidence="2 3" key="1">
    <citation type="submission" date="2017-09" db="EMBL/GenBank/DDBJ databases">
        <title>Bacterial strain isolated from the female urinary microbiota.</title>
        <authorList>
            <person name="Thomas-White K."/>
            <person name="Kumar N."/>
            <person name="Forster S."/>
            <person name="Putonti C."/>
            <person name="Lawley T."/>
            <person name="Wolfe A.J."/>
        </authorList>
    </citation>
    <scope>NUCLEOTIDE SEQUENCE [LARGE SCALE GENOMIC DNA]</scope>
    <source>
        <strain evidence="2 3">UMB0908</strain>
    </source>
</reference>
<accession>A0A2N6T293</accession>